<evidence type="ECO:0000313" key="2">
    <source>
        <dbReference type="Proteomes" id="UP000076794"/>
    </source>
</evidence>
<name>A0A168EDH1_9MICO</name>
<dbReference type="PATRIC" id="fig|1300344.3.peg.324"/>
<evidence type="ECO:0000313" key="1">
    <source>
        <dbReference type="EMBL" id="ANC29913.1"/>
    </source>
</evidence>
<protein>
    <submittedName>
        <fullName evidence="1">Phosphoserine phosphatase 1</fullName>
        <ecNumber evidence="1">3.1.3.3</ecNumber>
    </submittedName>
</protein>
<sequence>MPAPASGALARYDGAVPATVVLVRHGVTPLTEAGALSGGDVVGPPLTTLGRRQAAQAADAVFRVGKDRWTDLPRADAVVSSPMTRAQETGAAIGRRIGAHVRTDDRLAEVRFGAWEGLTPVEVAERWPGDLSRWVREGTFAPPGGESYATLGERVRPALDDVAAARPTGTSVVVAHAAVIRALVGGTLGAPPTSWGRLRIPPCSLSILRLWPDGEREVSVVGFPTDA</sequence>
<keyword evidence="1" id="KW-0378">Hydrolase</keyword>
<dbReference type="Pfam" id="PF00300">
    <property type="entry name" value="His_Phos_1"/>
    <property type="match status" value="1"/>
</dbReference>
<dbReference type="EC" id="3.1.3.3" evidence="1"/>
<dbReference type="GO" id="GO:0005737">
    <property type="term" value="C:cytoplasm"/>
    <property type="evidence" value="ECO:0007669"/>
    <property type="project" value="TreeGrafter"/>
</dbReference>
<dbReference type="InterPro" id="IPR013078">
    <property type="entry name" value="His_Pase_superF_clade-1"/>
</dbReference>
<dbReference type="RefSeq" id="WP_068200699.1">
    <property type="nucleotide sequence ID" value="NZ_CP014209.1"/>
</dbReference>
<dbReference type="CDD" id="cd07067">
    <property type="entry name" value="HP_PGM_like"/>
    <property type="match status" value="1"/>
</dbReference>
<dbReference type="STRING" id="1300344.I598_0325"/>
<dbReference type="PANTHER" id="PTHR48100:SF62">
    <property type="entry name" value="GLUCOSYL-3-PHOSPHOGLYCERATE PHOSPHATASE"/>
    <property type="match status" value="1"/>
</dbReference>
<dbReference type="GO" id="GO:0016791">
    <property type="term" value="F:phosphatase activity"/>
    <property type="evidence" value="ECO:0007669"/>
    <property type="project" value="TreeGrafter"/>
</dbReference>
<gene>
    <name evidence="1" type="primary">pspA_1</name>
    <name evidence="1" type="ORF">I598_0325</name>
</gene>
<organism evidence="1 2">
    <name type="scientific">Isoptericola dokdonensis DS-3</name>
    <dbReference type="NCBI Taxonomy" id="1300344"/>
    <lineage>
        <taxon>Bacteria</taxon>
        <taxon>Bacillati</taxon>
        <taxon>Actinomycetota</taxon>
        <taxon>Actinomycetes</taxon>
        <taxon>Micrococcales</taxon>
        <taxon>Promicromonosporaceae</taxon>
        <taxon>Isoptericola</taxon>
    </lineage>
</organism>
<dbReference type="EMBL" id="CP014209">
    <property type="protein sequence ID" value="ANC29913.1"/>
    <property type="molecule type" value="Genomic_DNA"/>
</dbReference>
<dbReference type="SMART" id="SM00855">
    <property type="entry name" value="PGAM"/>
    <property type="match status" value="1"/>
</dbReference>
<dbReference type="KEGG" id="ido:I598_0325"/>
<reference evidence="1 2" key="1">
    <citation type="submission" date="2016-01" db="EMBL/GenBank/DDBJ databases">
        <title>Complete genome sequence of a soil Actinobacterium, Isoptericola dokdonensis DS-3.</title>
        <authorList>
            <person name="Kwon S.-K."/>
            <person name="Kim J.F."/>
        </authorList>
    </citation>
    <scope>NUCLEOTIDE SEQUENCE [LARGE SCALE GENOMIC DNA]</scope>
    <source>
        <strain evidence="1 2">DS-3</strain>
    </source>
</reference>
<dbReference type="InterPro" id="IPR029033">
    <property type="entry name" value="His_PPase_superfam"/>
</dbReference>
<keyword evidence="2" id="KW-1185">Reference proteome</keyword>
<dbReference type="Proteomes" id="UP000076794">
    <property type="component" value="Chromosome"/>
</dbReference>
<accession>A0A168EDH1</accession>
<dbReference type="Gene3D" id="3.40.50.1240">
    <property type="entry name" value="Phosphoglycerate mutase-like"/>
    <property type="match status" value="1"/>
</dbReference>
<dbReference type="SUPFAM" id="SSF53254">
    <property type="entry name" value="Phosphoglycerate mutase-like"/>
    <property type="match status" value="1"/>
</dbReference>
<dbReference type="OrthoDB" id="5296884at2"/>
<dbReference type="PANTHER" id="PTHR48100">
    <property type="entry name" value="BROAD-SPECIFICITY PHOSPHATASE YOR283W-RELATED"/>
    <property type="match status" value="1"/>
</dbReference>
<dbReference type="AlphaFoldDB" id="A0A168EDH1"/>
<proteinExistence type="predicted"/>
<dbReference type="PIRSF" id="PIRSF000709">
    <property type="entry name" value="6PFK_2-Ptase"/>
    <property type="match status" value="1"/>
</dbReference>
<dbReference type="InterPro" id="IPR050275">
    <property type="entry name" value="PGM_Phosphatase"/>
</dbReference>